<organism evidence="1 2">
    <name type="scientific">Mucor plumbeus</name>
    <dbReference type="NCBI Taxonomy" id="97098"/>
    <lineage>
        <taxon>Eukaryota</taxon>
        <taxon>Fungi</taxon>
        <taxon>Fungi incertae sedis</taxon>
        <taxon>Mucoromycota</taxon>
        <taxon>Mucoromycotina</taxon>
        <taxon>Mucoromycetes</taxon>
        <taxon>Mucorales</taxon>
        <taxon>Mucorineae</taxon>
        <taxon>Mucoraceae</taxon>
        <taxon>Mucor</taxon>
    </lineage>
</organism>
<proteinExistence type="predicted"/>
<sequence length="205" mass="23843">MKQIYCTVLNYSDDLNYKNLNSFIKWCSYKKLDFLQVGTKRKIVEGDDKKTARTRSLYVLKDDYLGKDPSKYLNKWPLRYSFVDDVAYKINNYLPSYQNYMKKLKEEGHTIIGYIRKSPGKEPDDRRRQLLEAMSLNLKERSLVDVVFASPCCQASDPMESRDKKQHALLDQIGAAGSTQGEAYHLQKTKFVWSLWIMPASAQTV</sequence>
<dbReference type="OrthoDB" id="2282777at2759"/>
<name>A0A8H7QHC1_9FUNG</name>
<comment type="caution">
    <text evidence="1">The sequence shown here is derived from an EMBL/GenBank/DDBJ whole genome shotgun (WGS) entry which is preliminary data.</text>
</comment>
<protein>
    <submittedName>
        <fullName evidence="1">Uncharacterized protein</fullName>
    </submittedName>
</protein>
<dbReference type="EMBL" id="JAEPRC010000727">
    <property type="protein sequence ID" value="KAG2192432.1"/>
    <property type="molecule type" value="Genomic_DNA"/>
</dbReference>
<accession>A0A8H7QHC1</accession>
<dbReference type="Proteomes" id="UP000650833">
    <property type="component" value="Unassembled WGS sequence"/>
</dbReference>
<dbReference type="AlphaFoldDB" id="A0A8H7QHC1"/>
<gene>
    <name evidence="1" type="ORF">INT46_000764</name>
</gene>
<evidence type="ECO:0000313" key="1">
    <source>
        <dbReference type="EMBL" id="KAG2192432.1"/>
    </source>
</evidence>
<keyword evidence="2" id="KW-1185">Reference proteome</keyword>
<reference evidence="1" key="1">
    <citation type="submission" date="2020-12" db="EMBL/GenBank/DDBJ databases">
        <title>Metabolic potential, ecology and presence of endohyphal bacteria is reflected in genomic diversity of Mucoromycotina.</title>
        <authorList>
            <person name="Muszewska A."/>
            <person name="Okrasinska A."/>
            <person name="Steczkiewicz K."/>
            <person name="Drgas O."/>
            <person name="Orlowska M."/>
            <person name="Perlinska-Lenart U."/>
            <person name="Aleksandrzak-Piekarczyk T."/>
            <person name="Szatraj K."/>
            <person name="Zielenkiewicz U."/>
            <person name="Pilsyk S."/>
            <person name="Malc E."/>
            <person name="Mieczkowski P."/>
            <person name="Kruszewska J.S."/>
            <person name="Biernat P."/>
            <person name="Pawlowska J."/>
        </authorList>
    </citation>
    <scope>NUCLEOTIDE SEQUENCE</scope>
    <source>
        <strain evidence="1">CBS 226.32</strain>
    </source>
</reference>
<evidence type="ECO:0000313" key="2">
    <source>
        <dbReference type="Proteomes" id="UP000650833"/>
    </source>
</evidence>